<dbReference type="GO" id="GO:0015074">
    <property type="term" value="P:DNA integration"/>
    <property type="evidence" value="ECO:0007669"/>
    <property type="project" value="InterPro"/>
</dbReference>
<dbReference type="SUPFAM" id="SSF46689">
    <property type="entry name" value="Homeodomain-like"/>
    <property type="match status" value="1"/>
</dbReference>
<dbReference type="Pfam" id="PF13518">
    <property type="entry name" value="HTH_28"/>
    <property type="match status" value="1"/>
</dbReference>
<dbReference type="InterPro" id="IPR048020">
    <property type="entry name" value="Transpos_IS3"/>
</dbReference>
<accession>A0A7T9Z6K0</accession>
<dbReference type="Pfam" id="PF13276">
    <property type="entry name" value="HTH_21"/>
    <property type="match status" value="1"/>
</dbReference>
<proteinExistence type="predicted"/>
<gene>
    <name evidence="3" type="ORF">I6I53_15500</name>
</gene>
<dbReference type="SUPFAM" id="SSF53098">
    <property type="entry name" value="Ribonuclease H-like"/>
    <property type="match status" value="1"/>
</dbReference>
<dbReference type="PROSITE" id="PS50994">
    <property type="entry name" value="INTEGRASE"/>
    <property type="match status" value="1"/>
</dbReference>
<organism evidence="3 4">
    <name type="scientific">Acinetobacter ursingii</name>
    <dbReference type="NCBI Taxonomy" id="108980"/>
    <lineage>
        <taxon>Bacteria</taxon>
        <taxon>Pseudomonadati</taxon>
        <taxon>Pseudomonadota</taxon>
        <taxon>Gammaproteobacteria</taxon>
        <taxon>Moraxellales</taxon>
        <taxon>Moraxellaceae</taxon>
        <taxon>Acinetobacter</taxon>
    </lineage>
</organism>
<dbReference type="Gene3D" id="3.30.420.10">
    <property type="entry name" value="Ribonuclease H-like superfamily/Ribonuclease H"/>
    <property type="match status" value="1"/>
</dbReference>
<dbReference type="InterPro" id="IPR050900">
    <property type="entry name" value="Transposase_IS3/IS150/IS904"/>
</dbReference>
<feature type="compositionally biased region" description="Basic residues" evidence="1">
    <location>
        <begin position="112"/>
        <end position="129"/>
    </location>
</feature>
<dbReference type="PANTHER" id="PTHR46889:SF5">
    <property type="entry name" value="INTEGRASE PROTEIN"/>
    <property type="match status" value="1"/>
</dbReference>
<evidence type="ECO:0000313" key="3">
    <source>
        <dbReference type="EMBL" id="QQT86245.1"/>
    </source>
</evidence>
<dbReference type="InterPro" id="IPR010921">
    <property type="entry name" value="Trp_repressor/repl_initiator"/>
</dbReference>
<dbReference type="InterPro" id="IPR025948">
    <property type="entry name" value="HTH-like_dom"/>
</dbReference>
<feature type="region of interest" description="Disordered" evidence="1">
    <location>
        <begin position="110"/>
        <end position="139"/>
    </location>
</feature>
<dbReference type="InterPro" id="IPR009057">
    <property type="entry name" value="Homeodomain-like_sf"/>
</dbReference>
<protein>
    <submittedName>
        <fullName evidence="3">IS3 family transposase</fullName>
    </submittedName>
</protein>
<dbReference type="Proteomes" id="UP000595320">
    <property type="component" value="Chromosome"/>
</dbReference>
<reference evidence="3 4" key="1">
    <citation type="submission" date="2021-01" db="EMBL/GenBank/DDBJ databases">
        <title>FDA dAtabase for Regulatory Grade micrObial Sequences (FDA-ARGOS): Supporting development and validation of Infectious Disease Dx tests.</title>
        <authorList>
            <person name="Sproer C."/>
            <person name="Gronow S."/>
            <person name="Severitt S."/>
            <person name="Schroder I."/>
            <person name="Tallon L."/>
            <person name="Sadzewicz L."/>
            <person name="Zhao X."/>
            <person name="Boylan J."/>
            <person name="Ott S."/>
            <person name="Bowen H."/>
            <person name="Vavikolanu K."/>
            <person name="Mehta A."/>
            <person name="Aluvathingal J."/>
            <person name="Nadendla S."/>
            <person name="Lowell S."/>
            <person name="Myers T."/>
            <person name="Yan Y."/>
            <person name="Sichtig H."/>
        </authorList>
    </citation>
    <scope>NUCLEOTIDE SEQUENCE [LARGE SCALE GENOMIC DNA]</scope>
    <source>
        <strain evidence="3 4">FDAARGOS_1096</strain>
    </source>
</reference>
<dbReference type="InterPro" id="IPR036397">
    <property type="entry name" value="RNaseH_sf"/>
</dbReference>
<dbReference type="GO" id="GO:0043565">
    <property type="term" value="F:sequence-specific DNA binding"/>
    <property type="evidence" value="ECO:0007669"/>
    <property type="project" value="InterPro"/>
</dbReference>
<dbReference type="InterPro" id="IPR001584">
    <property type="entry name" value="Integrase_cat-core"/>
</dbReference>
<name>A0A7T9Z6K0_9GAMM</name>
<dbReference type="Pfam" id="PF13333">
    <property type="entry name" value="rve_2"/>
    <property type="match status" value="1"/>
</dbReference>
<dbReference type="PANTHER" id="PTHR46889">
    <property type="entry name" value="TRANSPOSASE INSF FOR INSERTION SEQUENCE IS3B-RELATED"/>
    <property type="match status" value="1"/>
</dbReference>
<dbReference type="AlphaFoldDB" id="A0A7T9Z6K0"/>
<dbReference type="Gene3D" id="1.10.10.10">
    <property type="entry name" value="Winged helix-like DNA-binding domain superfamily/Winged helix DNA-binding domain"/>
    <property type="match status" value="2"/>
</dbReference>
<feature type="domain" description="Integrase catalytic" evidence="2">
    <location>
        <begin position="295"/>
        <end position="457"/>
    </location>
</feature>
<evidence type="ECO:0000256" key="1">
    <source>
        <dbReference type="SAM" id="MobiDB-lite"/>
    </source>
</evidence>
<evidence type="ECO:0000313" key="4">
    <source>
        <dbReference type="Proteomes" id="UP000595320"/>
    </source>
</evidence>
<dbReference type="SUPFAM" id="SSF48295">
    <property type="entry name" value="TrpR-like"/>
    <property type="match status" value="1"/>
</dbReference>
<dbReference type="InterPro" id="IPR012337">
    <property type="entry name" value="RNaseH-like_sf"/>
</dbReference>
<dbReference type="Pfam" id="PF00665">
    <property type="entry name" value="rve"/>
    <property type="match status" value="1"/>
</dbReference>
<dbReference type="InterPro" id="IPR055247">
    <property type="entry name" value="InsJ-like_HTH"/>
</dbReference>
<sequence>MAKYSQEFKLEVVQYYLSGFGKRSTSGKFNVSCSDVRKWVLSYQQHGIKGLMRKETKAKYTTDFKIKVVQIIINEGLSLNEAALRFEIGNKGIAISNWLKLYREHGIDGLKAKPKGRSKQMPKPQRPRIKTPQEDHDKSKEQLLEELEYLRAENAYLKKPESLDSKAERTGKSRVTTATRFISELRQSYKLRHLLRASGMARSTYFYHEQQSKLEDKYSDLKQQIKAIYQKHKGRYGYRRITLTLKNMGLVINHKCVQRLMQSMKLKSRVRIAKYRSYKGQVGRIADNLLQRQFEANKPNQKWVTDVTEFNVRGEKLYLSPIMDLFNGEIITFQTQRRPMFGLVKDMLKDAIAKLKPTDKPIVHSDQGWQYQMAHYQKQLADKGLTQSMSRKGNCLDNAAMESFFGILKSECFYGEEFKSVDELEQTVKEYIHYYNHERIKVKLKGLSPVEYRTQSLKVA</sequence>
<dbReference type="NCBIfam" id="NF033516">
    <property type="entry name" value="transpos_IS3"/>
    <property type="match status" value="1"/>
</dbReference>
<dbReference type="InterPro" id="IPR036388">
    <property type="entry name" value="WH-like_DNA-bd_sf"/>
</dbReference>
<evidence type="ECO:0000259" key="2">
    <source>
        <dbReference type="PROSITE" id="PS50994"/>
    </source>
</evidence>
<dbReference type="EMBL" id="CP068176">
    <property type="protein sequence ID" value="QQT86245.1"/>
    <property type="molecule type" value="Genomic_DNA"/>
</dbReference>